<dbReference type="InterPro" id="IPR032687">
    <property type="entry name" value="AraC-type_N"/>
</dbReference>
<sequence length="358" mass="39465">MSAVSKEDFHANARAAIRKLGDEAAFIVPLGVLGPFSQWLEFPDWLLDGTTLQKHGGLPQRISMANDITVTANFLDRGFGPFLIRKTLETSRLITGPTASMIIRNAPTLEDALVNLAALINATNMNVSLAFQRDDDRAGVTIEPKLPIGAMLHFVAAIRLVLAIRTLERFLLRDLEAVHLRLSLPFDAEIHELLGTLATDVEMGAQSNGVSFPVDWLGIANPDYDASFWHIACQRLRSVEGATDDRNLAIRLKREVSRTLSAEKRVPRLKEVAVTEGETVRTLGRKLASTGIKFQDIVDRERRQLIEELLSDPAIGLAEIARATGYATTSSFGRAFLHWYGTTPGRFRASLIEPSSGR</sequence>
<name>A0ABS7JAC5_9SPHN</name>
<dbReference type="PANTHER" id="PTHR47894:SF4">
    <property type="entry name" value="HTH-TYPE TRANSCRIPTIONAL REGULATOR GADX"/>
    <property type="match status" value="1"/>
</dbReference>
<dbReference type="RefSeq" id="WP_221596293.1">
    <property type="nucleotide sequence ID" value="NZ_JAIGNQ010000001.1"/>
</dbReference>
<keyword evidence="2" id="KW-0238">DNA-binding</keyword>
<evidence type="ECO:0000256" key="2">
    <source>
        <dbReference type="ARBA" id="ARBA00023125"/>
    </source>
</evidence>
<evidence type="ECO:0000313" key="6">
    <source>
        <dbReference type="Proteomes" id="UP000776651"/>
    </source>
</evidence>
<dbReference type="PANTHER" id="PTHR47894">
    <property type="entry name" value="HTH-TYPE TRANSCRIPTIONAL REGULATOR GADX"/>
    <property type="match status" value="1"/>
</dbReference>
<dbReference type="InterPro" id="IPR018060">
    <property type="entry name" value="HTH_AraC"/>
</dbReference>
<feature type="domain" description="HTH araC/xylS-type" evidence="4">
    <location>
        <begin position="250"/>
        <end position="350"/>
    </location>
</feature>
<evidence type="ECO:0000313" key="5">
    <source>
        <dbReference type="EMBL" id="MBX7486974.1"/>
    </source>
</evidence>
<proteinExistence type="predicted"/>
<keyword evidence="6" id="KW-1185">Reference proteome</keyword>
<evidence type="ECO:0000259" key="4">
    <source>
        <dbReference type="PROSITE" id="PS01124"/>
    </source>
</evidence>
<dbReference type="Pfam" id="PF12625">
    <property type="entry name" value="Arabinose_bd"/>
    <property type="match status" value="1"/>
</dbReference>
<accession>A0ABS7JAC5</accession>
<comment type="caution">
    <text evidence="5">The sequence shown here is derived from an EMBL/GenBank/DDBJ whole genome shotgun (WGS) entry which is preliminary data.</text>
</comment>
<organism evidence="5 6">
    <name type="scientific">Qipengyuania pacifica</name>
    <dbReference type="NCBI Taxonomy" id="2860199"/>
    <lineage>
        <taxon>Bacteria</taxon>
        <taxon>Pseudomonadati</taxon>
        <taxon>Pseudomonadota</taxon>
        <taxon>Alphaproteobacteria</taxon>
        <taxon>Sphingomonadales</taxon>
        <taxon>Erythrobacteraceae</taxon>
        <taxon>Qipengyuania</taxon>
    </lineage>
</organism>
<keyword evidence="1" id="KW-0805">Transcription regulation</keyword>
<evidence type="ECO:0000256" key="3">
    <source>
        <dbReference type="ARBA" id="ARBA00023163"/>
    </source>
</evidence>
<dbReference type="SUPFAM" id="SSF46689">
    <property type="entry name" value="Homeodomain-like"/>
    <property type="match status" value="1"/>
</dbReference>
<gene>
    <name evidence="5" type="ORF">K3177_00450</name>
</gene>
<dbReference type="Pfam" id="PF12833">
    <property type="entry name" value="HTH_18"/>
    <property type="match status" value="1"/>
</dbReference>
<evidence type="ECO:0000256" key="1">
    <source>
        <dbReference type="ARBA" id="ARBA00023015"/>
    </source>
</evidence>
<keyword evidence="3" id="KW-0804">Transcription</keyword>
<reference evidence="5 6" key="1">
    <citation type="submission" date="2021-08" db="EMBL/GenBank/DDBJ databases">
        <title>Comparative Genomics Analysis of the Genus Qipengyuania Reveals Extensive Genetic Diversity and Metabolic Versatility, Including the Description of Fifteen Novel Species.</title>
        <authorList>
            <person name="Liu Y."/>
        </authorList>
    </citation>
    <scope>NUCLEOTIDE SEQUENCE [LARGE SCALE GENOMIC DNA]</scope>
    <source>
        <strain evidence="5 6">GH25</strain>
    </source>
</reference>
<dbReference type="SMART" id="SM00342">
    <property type="entry name" value="HTH_ARAC"/>
    <property type="match status" value="1"/>
</dbReference>
<dbReference type="Gene3D" id="1.10.10.60">
    <property type="entry name" value="Homeodomain-like"/>
    <property type="match status" value="1"/>
</dbReference>
<dbReference type="InterPro" id="IPR009057">
    <property type="entry name" value="Homeodomain-like_sf"/>
</dbReference>
<dbReference type="EMBL" id="JAIGNQ010000001">
    <property type="protein sequence ID" value="MBX7486974.1"/>
    <property type="molecule type" value="Genomic_DNA"/>
</dbReference>
<dbReference type="PROSITE" id="PS01124">
    <property type="entry name" value="HTH_ARAC_FAMILY_2"/>
    <property type="match status" value="1"/>
</dbReference>
<protein>
    <submittedName>
        <fullName evidence="5">AraC family transcriptional regulator</fullName>
    </submittedName>
</protein>
<dbReference type="Proteomes" id="UP000776651">
    <property type="component" value="Unassembled WGS sequence"/>
</dbReference>